<evidence type="ECO:0000256" key="2">
    <source>
        <dbReference type="ARBA" id="ARBA00043996"/>
    </source>
</evidence>
<reference evidence="7 8" key="1">
    <citation type="submission" date="2018-06" db="EMBL/GenBank/DDBJ databases">
        <title>A transcriptomic atlas of mushroom development highlights an independent origin of complex multicellularity.</title>
        <authorList>
            <consortium name="DOE Joint Genome Institute"/>
            <person name="Krizsan K."/>
            <person name="Almasi E."/>
            <person name="Merenyi Z."/>
            <person name="Sahu N."/>
            <person name="Viragh M."/>
            <person name="Koszo T."/>
            <person name="Mondo S."/>
            <person name="Kiss B."/>
            <person name="Balint B."/>
            <person name="Kues U."/>
            <person name="Barry K."/>
            <person name="Hegedus J.C."/>
            <person name="Henrissat B."/>
            <person name="Johnson J."/>
            <person name="Lipzen A."/>
            <person name="Ohm R."/>
            <person name="Nagy I."/>
            <person name="Pangilinan J."/>
            <person name="Yan J."/>
            <person name="Xiong Y."/>
            <person name="Grigoriev I.V."/>
            <person name="Hibbett D.S."/>
            <person name="Nagy L.G."/>
        </authorList>
    </citation>
    <scope>NUCLEOTIDE SEQUENCE [LARGE SCALE GENOMIC DNA]</scope>
    <source>
        <strain evidence="7 8">SZMC22713</strain>
    </source>
</reference>
<protein>
    <submittedName>
        <fullName evidence="7">Alpha/beta-hydrolase</fullName>
    </submittedName>
</protein>
<dbReference type="Pfam" id="PF01764">
    <property type="entry name" value="Lipase_3"/>
    <property type="match status" value="1"/>
</dbReference>
<evidence type="ECO:0000313" key="7">
    <source>
        <dbReference type="EMBL" id="TDL21692.1"/>
    </source>
</evidence>
<keyword evidence="7" id="KW-0378">Hydrolase</keyword>
<evidence type="ECO:0000313" key="8">
    <source>
        <dbReference type="Proteomes" id="UP000294933"/>
    </source>
</evidence>
<keyword evidence="1" id="KW-1015">Disulfide bond</keyword>
<dbReference type="VEuPathDB" id="FungiDB:BD410DRAFT_840368"/>
<dbReference type="SUPFAM" id="SSF53474">
    <property type="entry name" value="alpha/beta-Hydrolases"/>
    <property type="match status" value="1"/>
</dbReference>
<dbReference type="AlphaFoldDB" id="A0A4Y7Q3I0"/>
<dbReference type="GO" id="GO:0006629">
    <property type="term" value="P:lipid metabolic process"/>
    <property type="evidence" value="ECO:0007669"/>
    <property type="project" value="InterPro"/>
</dbReference>
<dbReference type="InterPro" id="IPR002921">
    <property type="entry name" value="Fungal_lipase-type"/>
</dbReference>
<dbReference type="Proteomes" id="UP000294933">
    <property type="component" value="Unassembled WGS sequence"/>
</dbReference>
<feature type="domain" description="Fungal lipase-type" evidence="6">
    <location>
        <begin position="78"/>
        <end position="217"/>
    </location>
</feature>
<evidence type="ECO:0000256" key="3">
    <source>
        <dbReference type="ARBA" id="ARBA00047591"/>
    </source>
</evidence>
<evidence type="ECO:0000256" key="4">
    <source>
        <dbReference type="ARBA" id="ARBA00048461"/>
    </source>
</evidence>
<evidence type="ECO:0000259" key="6">
    <source>
        <dbReference type="Pfam" id="PF01764"/>
    </source>
</evidence>
<dbReference type="Gene3D" id="3.40.50.1820">
    <property type="entry name" value="alpha/beta hydrolase"/>
    <property type="match status" value="1"/>
</dbReference>
<dbReference type="OrthoDB" id="438440at2759"/>
<gene>
    <name evidence="7" type="ORF">BD410DRAFT_840368</name>
</gene>
<dbReference type="CDD" id="cd00519">
    <property type="entry name" value="Lipase_3"/>
    <property type="match status" value="1"/>
</dbReference>
<keyword evidence="5" id="KW-0732">Signal</keyword>
<sequence length="280" mass="29359">MFASTLVLFTLSLLAFAKPVEKRAISATLLSDLTRYTKYANGAYQSTCAKPLGNVLVEQFSSKAKGYIARDDTRKEIIVSFRGSFSIQDFGTDAEIILIPFTSPGVSASKGVLAHTGFLTAYNSVASNIISTVKAQLGAHPGYTLVSTGHSLGGALASIGGLSLKSNFPGSSVRMFTFGQPRTGNAAYASLVESVVGTSNIFRAVHTSDGVPTLIPQAVGYRHHAVEFWNFADPPTAANVKQCSGEEDPTCSDSIPSGGINAAHLTYFGEAMGADPSVCT</sequence>
<dbReference type="EMBL" id="ML170179">
    <property type="protein sequence ID" value="TDL21692.1"/>
    <property type="molecule type" value="Genomic_DNA"/>
</dbReference>
<dbReference type="InterPro" id="IPR029058">
    <property type="entry name" value="AB_hydrolase_fold"/>
</dbReference>
<comment type="similarity">
    <text evidence="2">Belongs to the AB hydrolase superfamily. Lipase family. Class 3 subfamily.</text>
</comment>
<dbReference type="InterPro" id="IPR051218">
    <property type="entry name" value="Sec_MonoDiacylglyc_Lipase"/>
</dbReference>
<feature type="signal peptide" evidence="5">
    <location>
        <begin position="1"/>
        <end position="17"/>
    </location>
</feature>
<dbReference type="GO" id="GO:0016787">
    <property type="term" value="F:hydrolase activity"/>
    <property type="evidence" value="ECO:0007669"/>
    <property type="project" value="UniProtKB-KW"/>
</dbReference>
<dbReference type="PANTHER" id="PTHR45856:SF24">
    <property type="entry name" value="FUNGAL LIPASE-LIKE DOMAIN-CONTAINING PROTEIN"/>
    <property type="match status" value="1"/>
</dbReference>
<feature type="chain" id="PRO_5021382322" evidence="5">
    <location>
        <begin position="18"/>
        <end position="280"/>
    </location>
</feature>
<comment type="catalytic activity">
    <reaction evidence="4">
        <text>a monoacylglycerol + H2O = glycerol + a fatty acid + H(+)</text>
        <dbReference type="Rhea" id="RHEA:15245"/>
        <dbReference type="ChEBI" id="CHEBI:15377"/>
        <dbReference type="ChEBI" id="CHEBI:15378"/>
        <dbReference type="ChEBI" id="CHEBI:17408"/>
        <dbReference type="ChEBI" id="CHEBI:17754"/>
        <dbReference type="ChEBI" id="CHEBI:28868"/>
    </reaction>
</comment>
<proteinExistence type="inferred from homology"/>
<evidence type="ECO:0000256" key="5">
    <source>
        <dbReference type="SAM" id="SignalP"/>
    </source>
</evidence>
<name>A0A4Y7Q3I0_9AGAM</name>
<evidence type="ECO:0000256" key="1">
    <source>
        <dbReference type="ARBA" id="ARBA00023157"/>
    </source>
</evidence>
<keyword evidence="8" id="KW-1185">Reference proteome</keyword>
<comment type="catalytic activity">
    <reaction evidence="3">
        <text>a diacylglycerol + H2O = a monoacylglycerol + a fatty acid + H(+)</text>
        <dbReference type="Rhea" id="RHEA:32731"/>
        <dbReference type="ChEBI" id="CHEBI:15377"/>
        <dbReference type="ChEBI" id="CHEBI:15378"/>
        <dbReference type="ChEBI" id="CHEBI:17408"/>
        <dbReference type="ChEBI" id="CHEBI:18035"/>
        <dbReference type="ChEBI" id="CHEBI:28868"/>
    </reaction>
</comment>
<dbReference type="PANTHER" id="PTHR45856">
    <property type="entry name" value="ALPHA/BETA-HYDROLASES SUPERFAMILY PROTEIN"/>
    <property type="match status" value="1"/>
</dbReference>
<accession>A0A4Y7Q3I0</accession>
<organism evidence="7 8">
    <name type="scientific">Rickenella mellea</name>
    <dbReference type="NCBI Taxonomy" id="50990"/>
    <lineage>
        <taxon>Eukaryota</taxon>
        <taxon>Fungi</taxon>
        <taxon>Dikarya</taxon>
        <taxon>Basidiomycota</taxon>
        <taxon>Agaricomycotina</taxon>
        <taxon>Agaricomycetes</taxon>
        <taxon>Hymenochaetales</taxon>
        <taxon>Rickenellaceae</taxon>
        <taxon>Rickenella</taxon>
    </lineage>
</organism>